<accession>A0A1Z4EYR2</accession>
<feature type="region of interest" description="Disordered" evidence="1">
    <location>
        <begin position="231"/>
        <end position="256"/>
    </location>
</feature>
<proteinExistence type="predicted"/>
<dbReference type="Gene3D" id="2.40.10.10">
    <property type="entry name" value="Trypsin-like serine proteases"/>
    <property type="match status" value="2"/>
</dbReference>
<dbReference type="AlphaFoldDB" id="A0A1Z4EYR2"/>
<evidence type="ECO:0008006" key="5">
    <source>
        <dbReference type="Google" id="ProtNLM"/>
    </source>
</evidence>
<dbReference type="SUPFAM" id="SSF50494">
    <property type="entry name" value="Trypsin-like serine proteases"/>
    <property type="match status" value="1"/>
</dbReference>
<gene>
    <name evidence="3" type="ORF">MSTE_02753</name>
</gene>
<feature type="signal peptide" evidence="2">
    <location>
        <begin position="1"/>
        <end position="19"/>
    </location>
</feature>
<reference evidence="3 4" key="2">
    <citation type="journal article" date="2017" name="Int. J. Syst. Evol. Microbiol.">
        <title>Mycobacterium stephanolepidis sp. nov., a rapidly growing species related to Mycobacterium chelonae, isolated from marine teleost fish, Stephanolepis cirrhifer.</title>
        <authorList>
            <person name="Fukano H."/>
            <person name="Wada S."/>
            <person name="Kurata O."/>
            <person name="Katayama K."/>
            <person name="Fujiwara N."/>
            <person name="Hoshino Y."/>
        </authorList>
    </citation>
    <scope>NUCLEOTIDE SEQUENCE [LARGE SCALE GENOMIC DNA]</scope>
    <source>
        <strain evidence="3 4">NJB0901</strain>
    </source>
</reference>
<organism evidence="3 4">
    <name type="scientific">[Mycobacterium] stephanolepidis</name>
    <dbReference type="NCBI Taxonomy" id="1520670"/>
    <lineage>
        <taxon>Bacteria</taxon>
        <taxon>Bacillati</taxon>
        <taxon>Actinomycetota</taxon>
        <taxon>Actinomycetes</taxon>
        <taxon>Mycobacteriales</taxon>
        <taxon>Mycobacteriaceae</taxon>
        <taxon>Mycobacteroides</taxon>
    </lineage>
</organism>
<sequence length="256" mass="25435">MVKNVSRALACGMSTVAAAAGILVALPALSFADPASETQPKIVAFPGMSIVQGDSRCTLGYVDPISRIGLTAGHCNATGAVTDLGGNRVGEVLLMSRNLPTGGAIGPGDVVSDYEGITFAPGVELSSKLPNGVALRMTQNAGPEPGLPVCLMGSVSGETCGKVDAINNGWFTMTDVGGQHGDSGGPVYTITQPGQALLVGIYSLRWGGKPAAMSWSAISAQMQSQLVAQIPAAGPGNGGPPLPAVPSPGAAAPASA</sequence>
<evidence type="ECO:0000313" key="3">
    <source>
        <dbReference type="EMBL" id="BAX98062.1"/>
    </source>
</evidence>
<keyword evidence="4" id="KW-1185">Reference proteome</keyword>
<dbReference type="KEGG" id="mste:MSTE_02753"/>
<feature type="compositionally biased region" description="Low complexity" evidence="1">
    <location>
        <begin position="247"/>
        <end position="256"/>
    </location>
</feature>
<feature type="chain" id="PRO_5039209482" description="Protease" evidence="2">
    <location>
        <begin position="20"/>
        <end position="256"/>
    </location>
</feature>
<reference evidence="4" key="1">
    <citation type="journal article" date="2017" name="Genome Announc.">
        <title>Complete Genome Sequence of Mycobacterium stephanolepidis.</title>
        <authorList>
            <person name="Fukano H."/>
            <person name="Yoshida M."/>
            <person name="Katayama Y."/>
            <person name="Omatsu T."/>
            <person name="Mizutani T."/>
            <person name="Kurata O."/>
            <person name="Wada S."/>
            <person name="Hoshino Y."/>
        </authorList>
    </citation>
    <scope>NUCLEOTIDE SEQUENCE [LARGE SCALE GENOMIC DNA]</scope>
    <source>
        <strain evidence="4">NJB0901</strain>
    </source>
</reference>
<evidence type="ECO:0000256" key="1">
    <source>
        <dbReference type="SAM" id="MobiDB-lite"/>
    </source>
</evidence>
<evidence type="ECO:0000313" key="4">
    <source>
        <dbReference type="Proteomes" id="UP000217954"/>
    </source>
</evidence>
<evidence type="ECO:0000256" key="2">
    <source>
        <dbReference type="SAM" id="SignalP"/>
    </source>
</evidence>
<dbReference type="InterPro" id="IPR043504">
    <property type="entry name" value="Peptidase_S1_PA_chymotrypsin"/>
</dbReference>
<dbReference type="InterPro" id="IPR009003">
    <property type="entry name" value="Peptidase_S1_PA"/>
</dbReference>
<name>A0A1Z4EYR2_9MYCO</name>
<protein>
    <recommendedName>
        <fullName evidence="5">Protease</fullName>
    </recommendedName>
</protein>
<dbReference type="Proteomes" id="UP000217954">
    <property type="component" value="Chromosome"/>
</dbReference>
<dbReference type="EMBL" id="AP018165">
    <property type="protein sequence ID" value="BAX98062.1"/>
    <property type="molecule type" value="Genomic_DNA"/>
</dbReference>
<keyword evidence="2" id="KW-0732">Signal</keyword>